<dbReference type="Pfam" id="PF01242">
    <property type="entry name" value="PTPS"/>
    <property type="match status" value="1"/>
</dbReference>
<evidence type="ECO:0000256" key="1">
    <source>
        <dbReference type="ARBA" id="ARBA00001947"/>
    </source>
</evidence>
<reference evidence="11 12" key="1">
    <citation type="submission" date="2023-11" db="EMBL/GenBank/DDBJ databases">
        <title>Coraliomargarita sp. nov., isolated from marine algae.</title>
        <authorList>
            <person name="Lee J.K."/>
            <person name="Baek J.H."/>
            <person name="Kim J.M."/>
            <person name="Choi D.G."/>
            <person name="Jeon C.O."/>
        </authorList>
    </citation>
    <scope>NUCLEOTIDE SEQUENCE [LARGE SCALE GENOMIC DNA]</scope>
    <source>
        <strain evidence="11 12">J2-16</strain>
    </source>
</reference>
<name>A0ABZ0RH12_9BACT</name>
<evidence type="ECO:0000313" key="12">
    <source>
        <dbReference type="Proteomes" id="UP001324993"/>
    </source>
</evidence>
<keyword evidence="8 11" id="KW-0456">Lyase</keyword>
<dbReference type="PANTHER" id="PTHR12589">
    <property type="entry name" value="PYRUVOYL TETRAHYDROBIOPTERIN SYNTHASE"/>
    <property type="match status" value="1"/>
</dbReference>
<dbReference type="RefSeq" id="WP_319831033.1">
    <property type="nucleotide sequence ID" value="NZ_CP138858.1"/>
</dbReference>
<accession>A0ABZ0RH12</accession>
<sequence length="143" mass="16577">MLTCKKSYRDIPFAHRQHHHNGHCALIHGHNWAITLTFACNQTDENGFVLDFGKVKYLKKWIEENLDHACLFNESDPEKDALLQQFGHLFKAYTLPSCSCEGLAEHIYHVFDPMVRTQTNNRAWITEVEIDEDSKNSAAYRPT</sequence>
<dbReference type="PANTHER" id="PTHR12589:SF7">
    <property type="entry name" value="6-PYRUVOYL TETRAHYDROBIOPTERIN SYNTHASE"/>
    <property type="match status" value="1"/>
</dbReference>
<dbReference type="InterPro" id="IPR038418">
    <property type="entry name" value="6-PTP_synth/QueD_sf"/>
</dbReference>
<evidence type="ECO:0000256" key="6">
    <source>
        <dbReference type="ARBA" id="ARBA00022723"/>
    </source>
</evidence>
<evidence type="ECO:0000256" key="3">
    <source>
        <dbReference type="ARBA" id="ARBA00008900"/>
    </source>
</evidence>
<proteinExistence type="inferred from homology"/>
<keyword evidence="12" id="KW-1185">Reference proteome</keyword>
<dbReference type="EC" id="4.1.2.50" evidence="4"/>
<comment type="catalytic activity">
    <reaction evidence="10">
        <text>7,8-dihydroneopterin 3'-triphosphate + H2O = 6-carboxy-5,6,7,8-tetrahydropterin + triphosphate + acetaldehyde + 2 H(+)</text>
        <dbReference type="Rhea" id="RHEA:27966"/>
        <dbReference type="ChEBI" id="CHEBI:15343"/>
        <dbReference type="ChEBI" id="CHEBI:15377"/>
        <dbReference type="ChEBI" id="CHEBI:15378"/>
        <dbReference type="ChEBI" id="CHEBI:18036"/>
        <dbReference type="ChEBI" id="CHEBI:58462"/>
        <dbReference type="ChEBI" id="CHEBI:61032"/>
        <dbReference type="EC" id="4.1.2.50"/>
    </reaction>
</comment>
<dbReference type="GO" id="GO:0070497">
    <property type="term" value="F:6-carboxytetrahydropterin synthase activity"/>
    <property type="evidence" value="ECO:0007669"/>
    <property type="project" value="UniProtKB-EC"/>
</dbReference>
<keyword evidence="6" id="KW-0479">Metal-binding</keyword>
<protein>
    <recommendedName>
        <fullName evidence="5">6-carboxy-5,6,7,8-tetrahydropterin synthase</fullName>
        <ecNumber evidence="4">4.1.2.50</ecNumber>
    </recommendedName>
    <alternativeName>
        <fullName evidence="9">Queuosine biosynthesis protein QueD</fullName>
    </alternativeName>
</protein>
<comment type="similarity">
    <text evidence="3">Belongs to the PTPS family. QueD subfamily.</text>
</comment>
<evidence type="ECO:0000256" key="4">
    <source>
        <dbReference type="ARBA" id="ARBA00012982"/>
    </source>
</evidence>
<dbReference type="EMBL" id="CP138858">
    <property type="protein sequence ID" value="WPJ94070.1"/>
    <property type="molecule type" value="Genomic_DNA"/>
</dbReference>
<evidence type="ECO:0000256" key="10">
    <source>
        <dbReference type="ARBA" id="ARBA00048807"/>
    </source>
</evidence>
<keyword evidence="7" id="KW-0862">Zinc</keyword>
<organism evidence="11 12">
    <name type="scientific">Coraliomargarita algicola</name>
    <dbReference type="NCBI Taxonomy" id="3092156"/>
    <lineage>
        <taxon>Bacteria</taxon>
        <taxon>Pseudomonadati</taxon>
        <taxon>Verrucomicrobiota</taxon>
        <taxon>Opitutia</taxon>
        <taxon>Puniceicoccales</taxon>
        <taxon>Coraliomargaritaceae</taxon>
        <taxon>Coraliomargarita</taxon>
    </lineage>
</organism>
<dbReference type="Gene3D" id="3.30.479.10">
    <property type="entry name" value="6-pyruvoyl tetrahydropterin synthase/QueD"/>
    <property type="match status" value="1"/>
</dbReference>
<dbReference type="InterPro" id="IPR007115">
    <property type="entry name" value="6-PTP_synth/QueD"/>
</dbReference>
<dbReference type="SUPFAM" id="SSF55620">
    <property type="entry name" value="Tetrahydrobiopterin biosynthesis enzymes-like"/>
    <property type="match status" value="1"/>
</dbReference>
<evidence type="ECO:0000256" key="9">
    <source>
        <dbReference type="ARBA" id="ARBA00031449"/>
    </source>
</evidence>
<evidence type="ECO:0000256" key="8">
    <source>
        <dbReference type="ARBA" id="ARBA00023239"/>
    </source>
</evidence>
<dbReference type="Proteomes" id="UP001324993">
    <property type="component" value="Chromosome"/>
</dbReference>
<evidence type="ECO:0000313" key="11">
    <source>
        <dbReference type="EMBL" id="WPJ94070.1"/>
    </source>
</evidence>
<evidence type="ECO:0000256" key="7">
    <source>
        <dbReference type="ARBA" id="ARBA00022833"/>
    </source>
</evidence>
<evidence type="ECO:0000256" key="5">
    <source>
        <dbReference type="ARBA" id="ARBA00018141"/>
    </source>
</evidence>
<gene>
    <name evidence="11" type="ORF">SH580_11555</name>
</gene>
<comment type="cofactor">
    <cofactor evidence="1">
        <name>Zn(2+)</name>
        <dbReference type="ChEBI" id="CHEBI:29105"/>
    </cofactor>
</comment>
<comment type="pathway">
    <text evidence="2">Purine metabolism; 7-cyano-7-deazaguanine biosynthesis.</text>
</comment>
<evidence type="ECO:0000256" key="2">
    <source>
        <dbReference type="ARBA" id="ARBA00005061"/>
    </source>
</evidence>